<evidence type="ECO:0000259" key="2">
    <source>
        <dbReference type="Pfam" id="PF23983"/>
    </source>
</evidence>
<dbReference type="Proteomes" id="UP000244773">
    <property type="component" value="Segment"/>
</dbReference>
<dbReference type="Pfam" id="PF23983">
    <property type="entry name" value="P11_C"/>
    <property type="match status" value="1"/>
</dbReference>
<evidence type="ECO:0000313" key="4">
    <source>
        <dbReference type="Proteomes" id="UP000244773"/>
    </source>
</evidence>
<evidence type="ECO:0000256" key="1">
    <source>
        <dbReference type="SAM" id="MobiDB-lite"/>
    </source>
</evidence>
<keyword evidence="4" id="KW-1185">Reference proteome</keyword>
<organism evidence="3">
    <name type="scientific">Tetraselmis virus 1</name>
    <dbReference type="NCBI Taxonomy" id="2060617"/>
    <lineage>
        <taxon>Viruses</taxon>
        <taxon>Varidnaviria</taxon>
        <taxon>Bamfordvirae</taxon>
        <taxon>Nucleocytoviricota</taxon>
        <taxon>Megaviricetes</taxon>
        <taxon>Imitervirales</taxon>
        <taxon>Allomimiviridae</taxon>
        <taxon>Oceanusvirus</taxon>
        <taxon>Oceanusvirus kaneohense</taxon>
    </lineage>
</organism>
<dbReference type="InterPro" id="IPR055730">
    <property type="entry name" value="P11_C"/>
</dbReference>
<accession>A0A2P0VN69</accession>
<evidence type="ECO:0000313" key="3">
    <source>
        <dbReference type="EMBL" id="AUF82344.1"/>
    </source>
</evidence>
<reference evidence="3" key="1">
    <citation type="journal article" date="2018" name="Virology">
        <title>A giant virus infecting green algae encodes key fermentation genes.</title>
        <authorList>
            <person name="Schvarcz C.R."/>
            <person name="Steward G.F."/>
        </authorList>
    </citation>
    <scope>NUCLEOTIDE SEQUENCE [LARGE SCALE GENOMIC DNA]</scope>
</reference>
<name>A0A2P0VN69_9VIRU</name>
<sequence length="206" mass="22241">MESGGMIFKVLLIVAAGIALLAIIMHYNSVCTAGKPMPSSSYDMATYKNYEHFDAPPPEAHMDTGVPGAVEDVYDMPAPVKGVEQPCASKPQDSGLPPTQPRDTVKPDELLPCVGNTPEEQQFAQLYTTGQGDMQGINFLDAGSQIGLSTRLNRNANLQLRSDPPIAKQPLPFLFSTIEADKFRKPLEIGSESTAIPVDPNNAYAY</sequence>
<protein>
    <recommendedName>
        <fullName evidence="2">Minor capsid protein P11 C-terminal conserved region domain-containing protein</fullName>
    </recommendedName>
</protein>
<proteinExistence type="predicted"/>
<feature type="region of interest" description="Disordered" evidence="1">
    <location>
        <begin position="80"/>
        <end position="105"/>
    </location>
</feature>
<dbReference type="EMBL" id="KY322437">
    <property type="protein sequence ID" value="AUF82344.1"/>
    <property type="molecule type" value="Genomic_DNA"/>
</dbReference>
<gene>
    <name evidence="3" type="ORF">TetV_252</name>
</gene>
<feature type="domain" description="Minor capsid protein P11 C-terminal conserved region" evidence="2">
    <location>
        <begin position="105"/>
        <end position="188"/>
    </location>
</feature>